<proteinExistence type="predicted"/>
<feature type="transmembrane region" description="Helical" evidence="1">
    <location>
        <begin position="7"/>
        <end position="28"/>
    </location>
</feature>
<dbReference type="EMBL" id="NBSK02000006">
    <property type="protein sequence ID" value="KAJ0201522.1"/>
    <property type="molecule type" value="Genomic_DNA"/>
</dbReference>
<keyword evidence="3" id="KW-1185">Reference proteome</keyword>
<keyword evidence="1" id="KW-1133">Transmembrane helix</keyword>
<evidence type="ECO:0000256" key="1">
    <source>
        <dbReference type="SAM" id="Phobius"/>
    </source>
</evidence>
<evidence type="ECO:0000313" key="3">
    <source>
        <dbReference type="Proteomes" id="UP000235145"/>
    </source>
</evidence>
<comment type="caution">
    <text evidence="2">The sequence shown here is derived from an EMBL/GenBank/DDBJ whole genome shotgun (WGS) entry which is preliminary data.</text>
</comment>
<dbReference type="Proteomes" id="UP000235145">
    <property type="component" value="Unassembled WGS sequence"/>
</dbReference>
<name>A0A9R1VAU1_LACSA</name>
<keyword evidence="1" id="KW-0472">Membrane</keyword>
<dbReference type="AlphaFoldDB" id="A0A9R1VAU1"/>
<keyword evidence="1" id="KW-0812">Transmembrane</keyword>
<protein>
    <submittedName>
        <fullName evidence="2">Uncharacterized protein</fullName>
    </submittedName>
</protein>
<accession>A0A9R1VAU1</accession>
<sequence>MDLFEACFVAIGWVVHAFIGCFLPIIFVDSFHLGGDYLKTMFVVDAIKGNKKTFQIAFGLPMENNLYYCTWLLMRLKEALI</sequence>
<evidence type="ECO:0000313" key="2">
    <source>
        <dbReference type="EMBL" id="KAJ0201522.1"/>
    </source>
</evidence>
<gene>
    <name evidence="2" type="ORF">LSAT_V11C600312530</name>
</gene>
<reference evidence="2 3" key="1">
    <citation type="journal article" date="2017" name="Nat. Commun.">
        <title>Genome assembly with in vitro proximity ligation data and whole-genome triplication in lettuce.</title>
        <authorList>
            <person name="Reyes-Chin-Wo S."/>
            <person name="Wang Z."/>
            <person name="Yang X."/>
            <person name="Kozik A."/>
            <person name="Arikit S."/>
            <person name="Song C."/>
            <person name="Xia L."/>
            <person name="Froenicke L."/>
            <person name="Lavelle D.O."/>
            <person name="Truco M.J."/>
            <person name="Xia R."/>
            <person name="Zhu S."/>
            <person name="Xu C."/>
            <person name="Xu H."/>
            <person name="Xu X."/>
            <person name="Cox K."/>
            <person name="Korf I."/>
            <person name="Meyers B.C."/>
            <person name="Michelmore R.W."/>
        </authorList>
    </citation>
    <scope>NUCLEOTIDE SEQUENCE [LARGE SCALE GENOMIC DNA]</scope>
    <source>
        <strain evidence="3">cv. Salinas</strain>
        <tissue evidence="2">Seedlings</tissue>
    </source>
</reference>
<organism evidence="2 3">
    <name type="scientific">Lactuca sativa</name>
    <name type="common">Garden lettuce</name>
    <dbReference type="NCBI Taxonomy" id="4236"/>
    <lineage>
        <taxon>Eukaryota</taxon>
        <taxon>Viridiplantae</taxon>
        <taxon>Streptophyta</taxon>
        <taxon>Embryophyta</taxon>
        <taxon>Tracheophyta</taxon>
        <taxon>Spermatophyta</taxon>
        <taxon>Magnoliopsida</taxon>
        <taxon>eudicotyledons</taxon>
        <taxon>Gunneridae</taxon>
        <taxon>Pentapetalae</taxon>
        <taxon>asterids</taxon>
        <taxon>campanulids</taxon>
        <taxon>Asterales</taxon>
        <taxon>Asteraceae</taxon>
        <taxon>Cichorioideae</taxon>
        <taxon>Cichorieae</taxon>
        <taxon>Lactucinae</taxon>
        <taxon>Lactuca</taxon>
    </lineage>
</organism>